<dbReference type="InterPro" id="IPR023750">
    <property type="entry name" value="RbsD-like_sf"/>
</dbReference>
<organism evidence="4 5">
    <name type="scientific">Limimaricola pyoseonensis</name>
    <dbReference type="NCBI Taxonomy" id="521013"/>
    <lineage>
        <taxon>Bacteria</taxon>
        <taxon>Pseudomonadati</taxon>
        <taxon>Pseudomonadota</taxon>
        <taxon>Alphaproteobacteria</taxon>
        <taxon>Rhodobacterales</taxon>
        <taxon>Paracoccaceae</taxon>
        <taxon>Limimaricola</taxon>
    </lineage>
</organism>
<dbReference type="Proteomes" id="UP000198922">
    <property type="component" value="Unassembled WGS sequence"/>
</dbReference>
<dbReference type="InterPro" id="IPR007721">
    <property type="entry name" value="RbsD_FucU"/>
</dbReference>
<dbReference type="GO" id="GO:0062193">
    <property type="term" value="F:D-ribose pyranase activity"/>
    <property type="evidence" value="ECO:0007669"/>
    <property type="project" value="UniProtKB-EC"/>
</dbReference>
<accession>A0A1G7FMD0</accession>
<dbReference type="GO" id="GO:0006004">
    <property type="term" value="P:fucose metabolic process"/>
    <property type="evidence" value="ECO:0007669"/>
    <property type="project" value="TreeGrafter"/>
</dbReference>
<dbReference type="EMBL" id="FNAT01000004">
    <property type="protein sequence ID" value="SDE77052.1"/>
    <property type="molecule type" value="Genomic_DNA"/>
</dbReference>
<name>A0A1G7FMD0_9RHOB</name>
<keyword evidence="5" id="KW-1185">Reference proteome</keyword>
<dbReference type="AlphaFoldDB" id="A0A1G7FMD0"/>
<protein>
    <submittedName>
        <fullName evidence="4">L-fucose mutarotase</fullName>
    </submittedName>
</protein>
<dbReference type="RefSeq" id="WP_090112412.1">
    <property type="nucleotide sequence ID" value="NZ_FNAT01000004.1"/>
</dbReference>
<keyword evidence="2" id="KW-0413">Isomerase</keyword>
<sequence length="149" mass="15660">MLTGIDPRMTPELLHCLARMGHGDEIAVVDANYPAARSAAGCVLDTPLPLAGLDAAAAVAMICALMPLDAYFDHAALRMQVDGAPDDLPPVHLDAARALAPHLPGGRPMGSIERQAYYARAERGFAVVTTSETRPFGCFILRKGVVAGP</sequence>
<proteinExistence type="predicted"/>
<dbReference type="OrthoDB" id="7947972at2"/>
<dbReference type="SUPFAM" id="SSF102546">
    <property type="entry name" value="RbsD-like"/>
    <property type="match status" value="1"/>
</dbReference>
<dbReference type="Pfam" id="PF05025">
    <property type="entry name" value="RbsD_FucU"/>
    <property type="match status" value="1"/>
</dbReference>
<comment type="catalytic activity">
    <reaction evidence="1">
        <text>beta-D-ribopyranose = beta-D-ribofuranose</text>
        <dbReference type="Rhea" id="RHEA:25432"/>
        <dbReference type="ChEBI" id="CHEBI:27476"/>
        <dbReference type="ChEBI" id="CHEBI:47002"/>
        <dbReference type="EC" id="5.4.99.62"/>
    </reaction>
</comment>
<dbReference type="Gene3D" id="3.40.1650.10">
    <property type="entry name" value="RbsD-like domain"/>
    <property type="match status" value="1"/>
</dbReference>
<dbReference type="STRING" id="521013.SAMN04488567_2485"/>
<evidence type="ECO:0000313" key="5">
    <source>
        <dbReference type="Proteomes" id="UP000198922"/>
    </source>
</evidence>
<gene>
    <name evidence="4" type="ORF">SAMN04488567_2485</name>
</gene>
<dbReference type="PANTHER" id="PTHR31690">
    <property type="entry name" value="FUCOSE MUTAROTASE"/>
    <property type="match status" value="1"/>
</dbReference>
<evidence type="ECO:0000256" key="2">
    <source>
        <dbReference type="ARBA" id="ARBA00023235"/>
    </source>
</evidence>
<comment type="catalytic activity">
    <reaction evidence="3">
        <text>alpha-L-fucose = beta-L-fucose</text>
        <dbReference type="Rhea" id="RHEA:25580"/>
        <dbReference type="ChEBI" id="CHEBI:42548"/>
        <dbReference type="ChEBI" id="CHEBI:42589"/>
        <dbReference type="EC" id="5.1.3.29"/>
    </reaction>
</comment>
<evidence type="ECO:0000256" key="1">
    <source>
        <dbReference type="ARBA" id="ARBA00000223"/>
    </source>
</evidence>
<dbReference type="GO" id="GO:0036373">
    <property type="term" value="F:L-fucose mutarotase activity"/>
    <property type="evidence" value="ECO:0007669"/>
    <property type="project" value="UniProtKB-EC"/>
</dbReference>
<dbReference type="PANTHER" id="PTHR31690:SF4">
    <property type="entry name" value="FUCOSE MUTAROTASE"/>
    <property type="match status" value="1"/>
</dbReference>
<evidence type="ECO:0000313" key="4">
    <source>
        <dbReference type="EMBL" id="SDE77052.1"/>
    </source>
</evidence>
<evidence type="ECO:0000256" key="3">
    <source>
        <dbReference type="ARBA" id="ARBA00036324"/>
    </source>
</evidence>
<dbReference type="InterPro" id="IPR050443">
    <property type="entry name" value="RbsD/FucU_mutarotase"/>
</dbReference>
<dbReference type="GO" id="GO:0042806">
    <property type="term" value="F:fucose binding"/>
    <property type="evidence" value="ECO:0007669"/>
    <property type="project" value="TreeGrafter"/>
</dbReference>
<reference evidence="5" key="1">
    <citation type="submission" date="2016-10" db="EMBL/GenBank/DDBJ databases">
        <authorList>
            <person name="Varghese N."/>
            <person name="Submissions S."/>
        </authorList>
    </citation>
    <scope>NUCLEOTIDE SEQUENCE [LARGE SCALE GENOMIC DNA]</scope>
    <source>
        <strain evidence="5">DSM 21424</strain>
    </source>
</reference>